<accession>A0A4Y2T5S5</accession>
<organism evidence="1 2">
    <name type="scientific">Araneus ventricosus</name>
    <name type="common">Orbweaver spider</name>
    <name type="synonym">Epeira ventricosa</name>
    <dbReference type="NCBI Taxonomy" id="182803"/>
    <lineage>
        <taxon>Eukaryota</taxon>
        <taxon>Metazoa</taxon>
        <taxon>Ecdysozoa</taxon>
        <taxon>Arthropoda</taxon>
        <taxon>Chelicerata</taxon>
        <taxon>Arachnida</taxon>
        <taxon>Araneae</taxon>
        <taxon>Araneomorphae</taxon>
        <taxon>Entelegynae</taxon>
        <taxon>Araneoidea</taxon>
        <taxon>Araneidae</taxon>
        <taxon>Araneus</taxon>
    </lineage>
</organism>
<protein>
    <submittedName>
        <fullName evidence="1">Uncharacterized protein</fullName>
    </submittedName>
</protein>
<dbReference type="EMBL" id="BGPR01025655">
    <property type="protein sequence ID" value="GBN94749.1"/>
    <property type="molecule type" value="Genomic_DNA"/>
</dbReference>
<dbReference type="AlphaFoldDB" id="A0A4Y2T5S5"/>
<evidence type="ECO:0000313" key="2">
    <source>
        <dbReference type="Proteomes" id="UP000499080"/>
    </source>
</evidence>
<dbReference type="Proteomes" id="UP000499080">
    <property type="component" value="Unassembled WGS sequence"/>
</dbReference>
<keyword evidence="2" id="KW-1185">Reference proteome</keyword>
<name>A0A4Y2T5S5_ARAVE</name>
<reference evidence="1 2" key="1">
    <citation type="journal article" date="2019" name="Sci. Rep.">
        <title>Orb-weaving spider Araneus ventricosus genome elucidates the spidroin gene catalogue.</title>
        <authorList>
            <person name="Kono N."/>
            <person name="Nakamura H."/>
            <person name="Ohtoshi R."/>
            <person name="Moran D.A.P."/>
            <person name="Shinohara A."/>
            <person name="Yoshida Y."/>
            <person name="Fujiwara M."/>
            <person name="Mori M."/>
            <person name="Tomita M."/>
            <person name="Arakawa K."/>
        </authorList>
    </citation>
    <scope>NUCLEOTIDE SEQUENCE [LARGE SCALE GENOMIC DNA]</scope>
</reference>
<proteinExistence type="predicted"/>
<evidence type="ECO:0000313" key="1">
    <source>
        <dbReference type="EMBL" id="GBN94749.1"/>
    </source>
</evidence>
<gene>
    <name evidence="1" type="ORF">AVEN_207728_1</name>
</gene>
<sequence length="93" mass="10481">MDLLEQRFPTCGTRTPQAERCSVRWYAYPKQSSLTGGGTCVPPSRGPQSVVCVPQQKVLTEWYGIPQAEGSHQWVHAYSQSRRFNRHGVENSS</sequence>
<comment type="caution">
    <text evidence="1">The sequence shown here is derived from an EMBL/GenBank/DDBJ whole genome shotgun (WGS) entry which is preliminary data.</text>
</comment>